<protein>
    <submittedName>
        <fullName evidence="1">Uncharacterized protein</fullName>
    </submittedName>
</protein>
<accession>A0AAV0WCR0</accession>
<organism evidence="1 2">
    <name type="scientific">Macrosiphum euphorbiae</name>
    <name type="common">potato aphid</name>
    <dbReference type="NCBI Taxonomy" id="13131"/>
    <lineage>
        <taxon>Eukaryota</taxon>
        <taxon>Metazoa</taxon>
        <taxon>Ecdysozoa</taxon>
        <taxon>Arthropoda</taxon>
        <taxon>Hexapoda</taxon>
        <taxon>Insecta</taxon>
        <taxon>Pterygota</taxon>
        <taxon>Neoptera</taxon>
        <taxon>Paraneoptera</taxon>
        <taxon>Hemiptera</taxon>
        <taxon>Sternorrhyncha</taxon>
        <taxon>Aphidomorpha</taxon>
        <taxon>Aphidoidea</taxon>
        <taxon>Aphididae</taxon>
        <taxon>Macrosiphini</taxon>
        <taxon>Macrosiphum</taxon>
    </lineage>
</organism>
<dbReference type="AlphaFoldDB" id="A0AAV0WCR0"/>
<comment type="caution">
    <text evidence="1">The sequence shown here is derived from an EMBL/GenBank/DDBJ whole genome shotgun (WGS) entry which is preliminary data.</text>
</comment>
<sequence>MPNIALTYLSEVSNIPKDKLHSELKSFVAVFPKISTSIKERTQTMYQEQYVSEDDDNNEESINEFSDILEDNTLELFGMFNNN</sequence>
<keyword evidence="2" id="KW-1185">Reference proteome</keyword>
<gene>
    <name evidence="1" type="ORF">MEUPH1_LOCUS9744</name>
</gene>
<dbReference type="Proteomes" id="UP001160148">
    <property type="component" value="Unassembled WGS sequence"/>
</dbReference>
<reference evidence="1 2" key="1">
    <citation type="submission" date="2023-01" db="EMBL/GenBank/DDBJ databases">
        <authorList>
            <person name="Whitehead M."/>
        </authorList>
    </citation>
    <scope>NUCLEOTIDE SEQUENCE [LARGE SCALE GENOMIC DNA]</scope>
</reference>
<proteinExistence type="predicted"/>
<dbReference type="EMBL" id="CARXXK010000002">
    <property type="protein sequence ID" value="CAI6353645.1"/>
    <property type="molecule type" value="Genomic_DNA"/>
</dbReference>
<evidence type="ECO:0000313" key="1">
    <source>
        <dbReference type="EMBL" id="CAI6353645.1"/>
    </source>
</evidence>
<evidence type="ECO:0000313" key="2">
    <source>
        <dbReference type="Proteomes" id="UP001160148"/>
    </source>
</evidence>
<name>A0AAV0WCR0_9HEMI</name>